<protein>
    <submittedName>
        <fullName evidence="2">Response regulatory domain-containing protein</fullName>
    </submittedName>
</protein>
<dbReference type="WBParaSite" id="PTRK_0001487300.1">
    <property type="protein sequence ID" value="PTRK_0001487300.1"/>
    <property type="gene ID" value="PTRK_0001487300"/>
</dbReference>
<evidence type="ECO:0000313" key="2">
    <source>
        <dbReference type="WBParaSite" id="PTRK_0001487300.1"/>
    </source>
</evidence>
<sequence length="220" mass="25265">MNSPTVPPRFKMQTDTAIMAPSAPPLTVDTKGNEMKKEQRVILNKDPKLYSELRISQVERAAQPLKDLGENPKIIIPNEHFSRNNLSIDNSPRTIHQIHLVVFNAFNSSKGFPLYKGNTYHGFTDFYDKTLERLKHLIIIDSEYPIVDRYAARYIHNLIPEHSHIVLARNSAISAKSIVENGRFRYNFTLSEIFADIKKIIEELGFADCKSNIEKIKKNQ</sequence>
<evidence type="ECO:0000313" key="1">
    <source>
        <dbReference type="Proteomes" id="UP000038045"/>
    </source>
</evidence>
<dbReference type="Proteomes" id="UP000038045">
    <property type="component" value="Unplaced"/>
</dbReference>
<reference evidence="2" key="1">
    <citation type="submission" date="2017-02" db="UniProtKB">
        <authorList>
            <consortium name="WormBaseParasite"/>
        </authorList>
    </citation>
    <scope>IDENTIFICATION</scope>
</reference>
<dbReference type="AlphaFoldDB" id="A0A0N5A0C4"/>
<keyword evidence="1" id="KW-1185">Reference proteome</keyword>
<accession>A0A0N5A0C4</accession>
<organism evidence="1 2">
    <name type="scientific">Parastrongyloides trichosuri</name>
    <name type="common">Possum-specific nematode worm</name>
    <dbReference type="NCBI Taxonomy" id="131310"/>
    <lineage>
        <taxon>Eukaryota</taxon>
        <taxon>Metazoa</taxon>
        <taxon>Ecdysozoa</taxon>
        <taxon>Nematoda</taxon>
        <taxon>Chromadorea</taxon>
        <taxon>Rhabditida</taxon>
        <taxon>Tylenchina</taxon>
        <taxon>Panagrolaimomorpha</taxon>
        <taxon>Strongyloidoidea</taxon>
        <taxon>Strongyloididae</taxon>
        <taxon>Parastrongyloides</taxon>
    </lineage>
</organism>
<name>A0A0N5A0C4_PARTI</name>
<proteinExistence type="predicted"/>